<comment type="similarity">
    <text evidence="2">Belongs to the CLPTM1 family.</text>
</comment>
<organism evidence="8 9">
    <name type="scientific">Caenorhabditis japonica</name>
    <dbReference type="NCBI Taxonomy" id="281687"/>
    <lineage>
        <taxon>Eukaryota</taxon>
        <taxon>Metazoa</taxon>
        <taxon>Ecdysozoa</taxon>
        <taxon>Nematoda</taxon>
        <taxon>Chromadorea</taxon>
        <taxon>Rhabditida</taxon>
        <taxon>Rhabditina</taxon>
        <taxon>Rhabditomorpha</taxon>
        <taxon>Rhabditoidea</taxon>
        <taxon>Rhabditidae</taxon>
        <taxon>Peloderinae</taxon>
        <taxon>Caenorhabditis</taxon>
    </lineage>
</organism>
<keyword evidence="3 7" id="KW-0812">Transmembrane</keyword>
<comment type="subcellular location">
    <subcellularLocation>
        <location evidence="1">Membrane</location>
        <topology evidence="1">Multi-pass membrane protein</topology>
    </subcellularLocation>
</comment>
<feature type="compositionally biased region" description="Basic and acidic residues" evidence="6">
    <location>
        <begin position="596"/>
        <end position="610"/>
    </location>
</feature>
<dbReference type="InterPro" id="IPR008429">
    <property type="entry name" value="CLPTM1"/>
</dbReference>
<evidence type="ECO:0000256" key="6">
    <source>
        <dbReference type="SAM" id="MobiDB-lite"/>
    </source>
</evidence>
<protein>
    <recommendedName>
        <fullName evidence="10">Cleft lip and palate transmembrane protein 1 homolog</fullName>
    </recommendedName>
</protein>
<feature type="transmembrane region" description="Helical" evidence="7">
    <location>
        <begin position="372"/>
        <end position="388"/>
    </location>
</feature>
<accession>A0A8R1HM23</accession>
<evidence type="ECO:0000256" key="7">
    <source>
        <dbReference type="SAM" id="Phobius"/>
    </source>
</evidence>
<keyword evidence="5 7" id="KW-0472">Membrane</keyword>
<dbReference type="Pfam" id="PF05602">
    <property type="entry name" value="CLPTM1"/>
    <property type="match status" value="1"/>
</dbReference>
<evidence type="ECO:0000256" key="4">
    <source>
        <dbReference type="ARBA" id="ARBA00022989"/>
    </source>
</evidence>
<keyword evidence="9" id="KW-1185">Reference proteome</keyword>
<dbReference type="AlphaFoldDB" id="A0A8R1HM23"/>
<reference evidence="9" key="1">
    <citation type="submission" date="2010-08" db="EMBL/GenBank/DDBJ databases">
        <authorList>
            <consortium name="Caenorhabditis japonica Sequencing Consortium"/>
            <person name="Wilson R.K."/>
        </authorList>
    </citation>
    <scope>NUCLEOTIDE SEQUENCE [LARGE SCALE GENOMIC DNA]</scope>
    <source>
        <strain evidence="9">DF5081</strain>
    </source>
</reference>
<evidence type="ECO:0008006" key="10">
    <source>
        <dbReference type="Google" id="ProtNLM"/>
    </source>
</evidence>
<evidence type="ECO:0000256" key="2">
    <source>
        <dbReference type="ARBA" id="ARBA00009310"/>
    </source>
</evidence>
<dbReference type="EnsemblMetazoa" id="CJA05452.1">
    <property type="protein sequence ID" value="CJA05452.1"/>
    <property type="gene ID" value="WBGene00124656"/>
</dbReference>
<feature type="region of interest" description="Disordered" evidence="6">
    <location>
        <begin position="577"/>
        <end position="624"/>
    </location>
</feature>
<dbReference type="Proteomes" id="UP000005237">
    <property type="component" value="Unassembled WGS sequence"/>
</dbReference>
<dbReference type="GO" id="GO:0016020">
    <property type="term" value="C:membrane"/>
    <property type="evidence" value="ECO:0007669"/>
    <property type="project" value="UniProtKB-SubCell"/>
</dbReference>
<evidence type="ECO:0000313" key="8">
    <source>
        <dbReference type="EnsemblMetazoa" id="CJA05452.1"/>
    </source>
</evidence>
<sequence length="624" mass="71887">MADAVAPAAGAPAQAEAPQQQGFWRIVSGMVKQAMMFYFISSMMKGFFSPSGSGPGTNVTTTGPAGIKAMNLFAPHQLFDLYVYMDESDLPFKQFDSAPEKLIWMRNAMRYEDWTSGDNQDGSHTIHKTFKTPEALLRNESIYLHSFIVKTGQSPNPKDRNYFKNQVIYRIHQLNKYKKKYYRKTANLLTGQSEQSEEDQAKAEVMKFEVLNHWHPNISISLVVDQTAWVRGSIPPPLNEDVEFNEDGNTYKPILFYNNWWNLGADYMPINDTVKELNLTITYYPMSIFKYQMYASQKMQSQWHTMLAMDGAEADDDGHDSMKQALLETNPVLLAITIAVSLLHTVFEFLAFKNDIQFWNNKKDLVGLSVRSVLFNIFQSLIVFLYICDNETNTMVKLSVGVGLLIECWKIPKVLNVAIDRENLILGVIPKLKFSDKGSYVESETKQYDQMAFKYLGWVCFPLLVGYAIYSVIYVEQKGWYSWLLNMLYGFLLTFGFITMTPQLFINYKLKSVAHLPWRMLTYKFINTFIDDLFAFVIKMPWLYRIGCFRDDIIFLIYLYQRWAYRVDPTRFNEYGTSGEPAPEALTEGTNSSDAPKSETKTETEAKSQKQSETVETAKEKKNK</sequence>
<evidence type="ECO:0000313" key="9">
    <source>
        <dbReference type="Proteomes" id="UP000005237"/>
    </source>
</evidence>
<evidence type="ECO:0000256" key="1">
    <source>
        <dbReference type="ARBA" id="ARBA00004141"/>
    </source>
</evidence>
<feature type="transmembrane region" description="Helical" evidence="7">
    <location>
        <begin position="521"/>
        <end position="544"/>
    </location>
</feature>
<dbReference type="GO" id="GO:0012505">
    <property type="term" value="C:endomembrane system"/>
    <property type="evidence" value="ECO:0007669"/>
    <property type="project" value="TreeGrafter"/>
</dbReference>
<dbReference type="PANTHER" id="PTHR21347">
    <property type="entry name" value="CLEFT LIP AND PALATE ASSOCIATED TRANSMEMBRANE PROTEIN-RELATED"/>
    <property type="match status" value="1"/>
</dbReference>
<evidence type="ECO:0000256" key="3">
    <source>
        <dbReference type="ARBA" id="ARBA00022692"/>
    </source>
</evidence>
<feature type="transmembrane region" description="Helical" evidence="7">
    <location>
        <begin position="480"/>
        <end position="500"/>
    </location>
</feature>
<evidence type="ECO:0000256" key="5">
    <source>
        <dbReference type="ARBA" id="ARBA00023136"/>
    </source>
</evidence>
<dbReference type="PANTHER" id="PTHR21347:SF14">
    <property type="entry name" value="LIPID SCRAMBLASE CLPTM1-RELATED"/>
    <property type="match status" value="1"/>
</dbReference>
<feature type="transmembrane region" description="Helical" evidence="7">
    <location>
        <begin position="455"/>
        <end position="474"/>
    </location>
</feature>
<name>A0A8R1HM23_CAEJA</name>
<feature type="transmembrane region" description="Helical" evidence="7">
    <location>
        <begin position="332"/>
        <end position="352"/>
    </location>
</feature>
<keyword evidence="4 7" id="KW-1133">Transmembrane helix</keyword>
<proteinExistence type="inferred from homology"/>
<dbReference type="OMA" id="HWHPNIS"/>
<reference evidence="8" key="2">
    <citation type="submission" date="2022-06" db="UniProtKB">
        <authorList>
            <consortium name="EnsemblMetazoa"/>
        </authorList>
    </citation>
    <scope>IDENTIFICATION</scope>
    <source>
        <strain evidence="8">DF5081</strain>
    </source>
</reference>